<dbReference type="InterPro" id="IPR036390">
    <property type="entry name" value="WH_DNA-bd_sf"/>
</dbReference>
<name>A0ABT7P5W1_MYCIT</name>
<evidence type="ECO:0000313" key="1">
    <source>
        <dbReference type="EMBL" id="MDM3928667.1"/>
    </source>
</evidence>
<dbReference type="RefSeq" id="WP_232527032.1">
    <property type="nucleotide sequence ID" value="NZ_CP012886.2"/>
</dbReference>
<dbReference type="CDD" id="cd00090">
    <property type="entry name" value="HTH_ARSR"/>
    <property type="match status" value="1"/>
</dbReference>
<dbReference type="InterPro" id="IPR011991">
    <property type="entry name" value="ArsR-like_HTH"/>
</dbReference>
<evidence type="ECO:0000313" key="2">
    <source>
        <dbReference type="Proteomes" id="UP001529272"/>
    </source>
</evidence>
<proteinExistence type="predicted"/>
<reference evidence="1 2" key="2">
    <citation type="submission" date="2023-06" db="EMBL/GenBank/DDBJ databases">
        <title>Itaconate inhibition of nontuberculous mycobacteria.</title>
        <authorList>
            <person name="Breen P."/>
            <person name="Zimbric M."/>
            <person name="Caverly L."/>
        </authorList>
    </citation>
    <scope>NUCLEOTIDE SEQUENCE [LARGE SCALE GENOMIC DNA]</scope>
    <source>
        <strain evidence="1 2">FLAC1071</strain>
    </source>
</reference>
<sequence>MPIFRSRHQAELLTRLLLHPQAEYTLTELKNSLEVPLTTVQTEVNRLADAGLIRDRKQGRNRLVSANPANPATGPLTQLVMMSFGPVQVIGEEFAIEGAEQVIIFGSWAARYEDRPGPPPHDIDVLVVGTAGELAVFDAADRAQRRIGIEVNPVRATPAQWADPGDWTLLIEIKNRPRTVVYRRDEAVA</sequence>
<dbReference type="SUPFAM" id="SSF46785">
    <property type="entry name" value="Winged helix' DNA-binding domain"/>
    <property type="match status" value="1"/>
</dbReference>
<keyword evidence="2" id="KW-1185">Reference proteome</keyword>
<organism evidence="1 2">
    <name type="scientific">Mycobacterium intracellulare subsp. chimaera</name>
    <dbReference type="NCBI Taxonomy" id="222805"/>
    <lineage>
        <taxon>Bacteria</taxon>
        <taxon>Bacillati</taxon>
        <taxon>Actinomycetota</taxon>
        <taxon>Actinomycetes</taxon>
        <taxon>Mycobacteriales</taxon>
        <taxon>Mycobacteriaceae</taxon>
        <taxon>Mycobacterium</taxon>
        <taxon>Mycobacterium avium complex (MAC)</taxon>
    </lineage>
</organism>
<reference evidence="2" key="1">
    <citation type="submission" date="2023-06" db="EMBL/GenBank/DDBJ databases">
        <title>Itaconate inhibition of nontuberculous mycobacteria.</title>
        <authorList>
            <person name="Spilker T."/>
        </authorList>
    </citation>
    <scope>NUCLEOTIDE SEQUENCE [LARGE SCALE GENOMIC DNA]</scope>
    <source>
        <strain evidence="2">FLAC1071</strain>
    </source>
</reference>
<accession>A0ABT7P5W1</accession>
<dbReference type="Proteomes" id="UP001529272">
    <property type="component" value="Unassembled WGS sequence"/>
</dbReference>
<comment type="caution">
    <text evidence="1">The sequence shown here is derived from an EMBL/GenBank/DDBJ whole genome shotgun (WGS) entry which is preliminary data.</text>
</comment>
<dbReference type="InterPro" id="IPR036388">
    <property type="entry name" value="WH-like_DNA-bd_sf"/>
</dbReference>
<dbReference type="Gene3D" id="1.10.10.10">
    <property type="entry name" value="Winged helix-like DNA-binding domain superfamily/Winged helix DNA-binding domain"/>
    <property type="match status" value="1"/>
</dbReference>
<gene>
    <name evidence="1" type="ORF">QRB35_21900</name>
</gene>
<dbReference type="EMBL" id="JASZZX010000025">
    <property type="protein sequence ID" value="MDM3928667.1"/>
    <property type="molecule type" value="Genomic_DNA"/>
</dbReference>
<protein>
    <submittedName>
        <fullName evidence="1">ArsR family transcriptional regulator</fullName>
    </submittedName>
</protein>